<evidence type="ECO:0000313" key="1">
    <source>
        <dbReference type="EMBL" id="CAI9278146.1"/>
    </source>
</evidence>
<dbReference type="SUPFAM" id="SSF50249">
    <property type="entry name" value="Nucleic acid-binding proteins"/>
    <property type="match status" value="1"/>
</dbReference>
<dbReference type="Proteomes" id="UP001177003">
    <property type="component" value="Chromosome 4"/>
</dbReference>
<organism evidence="1 2">
    <name type="scientific">Lactuca saligna</name>
    <name type="common">Willowleaf lettuce</name>
    <dbReference type="NCBI Taxonomy" id="75948"/>
    <lineage>
        <taxon>Eukaryota</taxon>
        <taxon>Viridiplantae</taxon>
        <taxon>Streptophyta</taxon>
        <taxon>Embryophyta</taxon>
        <taxon>Tracheophyta</taxon>
        <taxon>Spermatophyta</taxon>
        <taxon>Magnoliopsida</taxon>
        <taxon>eudicotyledons</taxon>
        <taxon>Gunneridae</taxon>
        <taxon>Pentapetalae</taxon>
        <taxon>asterids</taxon>
        <taxon>campanulids</taxon>
        <taxon>Asterales</taxon>
        <taxon>Asteraceae</taxon>
        <taxon>Cichorioideae</taxon>
        <taxon>Cichorieae</taxon>
        <taxon>Lactucinae</taxon>
        <taxon>Lactuca</taxon>
    </lineage>
</organism>
<dbReference type="InterPro" id="IPR012340">
    <property type="entry name" value="NA-bd_OB-fold"/>
</dbReference>
<dbReference type="EMBL" id="OX465080">
    <property type="protein sequence ID" value="CAI9278146.1"/>
    <property type="molecule type" value="Genomic_DNA"/>
</dbReference>
<evidence type="ECO:0000313" key="2">
    <source>
        <dbReference type="Proteomes" id="UP001177003"/>
    </source>
</evidence>
<proteinExistence type="predicted"/>
<sequence>MTSQLDRVSNLYFGSPGNPLEVRVLPRWTFHFRKNVLWFIVVDKYGEVIQLLEEKENQAHAESKLSLGQWYRITDYTCTTPDNYKVSAILTDITDSATIFMTDEAARALTNISSQDIINMYPNEDMKKLPPPLQKSKGSTKNVYIQCKNPSSANNIRFAITSTTNIGSTKSTLTSSANVMYQ</sequence>
<accession>A0AA35YQA8</accession>
<name>A0AA35YQA8_LACSI</name>
<dbReference type="Gene3D" id="2.40.50.140">
    <property type="entry name" value="Nucleic acid-binding proteins"/>
    <property type="match status" value="1"/>
</dbReference>
<dbReference type="AlphaFoldDB" id="A0AA35YQA8"/>
<gene>
    <name evidence="1" type="ORF">LSALG_LOCUS18033</name>
</gene>
<protein>
    <submittedName>
        <fullName evidence="1">Uncharacterized protein</fullName>
    </submittedName>
</protein>
<keyword evidence="2" id="KW-1185">Reference proteome</keyword>
<reference evidence="1" key="1">
    <citation type="submission" date="2023-04" db="EMBL/GenBank/DDBJ databases">
        <authorList>
            <person name="Vijverberg K."/>
            <person name="Xiong W."/>
            <person name="Schranz E."/>
        </authorList>
    </citation>
    <scope>NUCLEOTIDE SEQUENCE</scope>
</reference>